<keyword evidence="1" id="KW-0812">Transmembrane</keyword>
<accession>A0ABR2UTB7</accession>
<dbReference type="Proteomes" id="UP001408356">
    <property type="component" value="Unassembled WGS sequence"/>
</dbReference>
<name>A0ABR2UTB7_9PEZI</name>
<dbReference type="EMBL" id="JARVKF010000396">
    <property type="protein sequence ID" value="KAK9417826.1"/>
    <property type="molecule type" value="Genomic_DNA"/>
</dbReference>
<proteinExistence type="predicted"/>
<keyword evidence="1" id="KW-1133">Transmembrane helix</keyword>
<feature type="transmembrane region" description="Helical" evidence="1">
    <location>
        <begin position="20"/>
        <end position="42"/>
    </location>
</feature>
<sequence>MIPASRYLVAIQPRREPGTGLVAVFIFSSSLATTVALTGFLARQQPQFRSQEPEPEDYSTRLLLASPTGNMLTARTAAAAVPEVPLRFLTLVAPLTPAGQVPQVTFGLSHPPVQDPLAPAGGLLGGGR</sequence>
<organism evidence="2 3">
    <name type="scientific">Seiridium unicorne</name>
    <dbReference type="NCBI Taxonomy" id="138068"/>
    <lineage>
        <taxon>Eukaryota</taxon>
        <taxon>Fungi</taxon>
        <taxon>Dikarya</taxon>
        <taxon>Ascomycota</taxon>
        <taxon>Pezizomycotina</taxon>
        <taxon>Sordariomycetes</taxon>
        <taxon>Xylariomycetidae</taxon>
        <taxon>Amphisphaeriales</taxon>
        <taxon>Sporocadaceae</taxon>
        <taxon>Seiridium</taxon>
    </lineage>
</organism>
<evidence type="ECO:0000313" key="3">
    <source>
        <dbReference type="Proteomes" id="UP001408356"/>
    </source>
</evidence>
<keyword evidence="1" id="KW-0472">Membrane</keyword>
<evidence type="ECO:0000256" key="1">
    <source>
        <dbReference type="SAM" id="Phobius"/>
    </source>
</evidence>
<keyword evidence="3" id="KW-1185">Reference proteome</keyword>
<gene>
    <name evidence="2" type="ORF">SUNI508_01583</name>
</gene>
<comment type="caution">
    <text evidence="2">The sequence shown here is derived from an EMBL/GenBank/DDBJ whole genome shotgun (WGS) entry which is preliminary data.</text>
</comment>
<protein>
    <submittedName>
        <fullName evidence="2">Uncharacterized protein</fullName>
    </submittedName>
</protein>
<reference evidence="2 3" key="1">
    <citation type="journal article" date="2024" name="J. Plant Pathol.">
        <title>Sequence and assembly of the genome of Seiridium unicorne, isolate CBS 538.82, causal agent of cypress canker disease.</title>
        <authorList>
            <person name="Scali E."/>
            <person name="Rocca G.D."/>
            <person name="Danti R."/>
            <person name="Garbelotto M."/>
            <person name="Barberini S."/>
            <person name="Baroncelli R."/>
            <person name="Emiliani G."/>
        </authorList>
    </citation>
    <scope>NUCLEOTIDE SEQUENCE [LARGE SCALE GENOMIC DNA]</scope>
    <source>
        <strain evidence="2 3">BM-138-508</strain>
    </source>
</reference>
<evidence type="ECO:0000313" key="2">
    <source>
        <dbReference type="EMBL" id="KAK9417826.1"/>
    </source>
</evidence>